<feature type="transmembrane region" description="Helical" evidence="7">
    <location>
        <begin position="74"/>
        <end position="93"/>
    </location>
</feature>
<dbReference type="Pfam" id="PF02535">
    <property type="entry name" value="Zip"/>
    <property type="match status" value="1"/>
</dbReference>
<keyword evidence="9" id="KW-1185">Reference proteome</keyword>
<dbReference type="PROSITE" id="PS51257">
    <property type="entry name" value="PROKAR_LIPOPROTEIN"/>
    <property type="match status" value="1"/>
</dbReference>
<keyword evidence="3 7" id="KW-0812">Transmembrane</keyword>
<keyword evidence="4 7" id="KW-1133">Transmembrane helix</keyword>
<feature type="transmembrane region" description="Helical" evidence="7">
    <location>
        <begin position="99"/>
        <end position="122"/>
    </location>
</feature>
<dbReference type="EMBL" id="CAUJNA010000080">
    <property type="protein sequence ID" value="CAJ1371462.1"/>
    <property type="molecule type" value="Genomic_DNA"/>
</dbReference>
<keyword evidence="5 7" id="KW-0472">Membrane</keyword>
<protein>
    <submittedName>
        <fullName evidence="8">Uncharacterized protein</fullName>
    </submittedName>
</protein>
<organism evidence="8 9">
    <name type="scientific">Effrenium voratum</name>
    <dbReference type="NCBI Taxonomy" id="2562239"/>
    <lineage>
        <taxon>Eukaryota</taxon>
        <taxon>Sar</taxon>
        <taxon>Alveolata</taxon>
        <taxon>Dinophyceae</taxon>
        <taxon>Suessiales</taxon>
        <taxon>Symbiodiniaceae</taxon>
        <taxon>Effrenium</taxon>
    </lineage>
</organism>
<dbReference type="GO" id="GO:0005886">
    <property type="term" value="C:plasma membrane"/>
    <property type="evidence" value="ECO:0007669"/>
    <property type="project" value="TreeGrafter"/>
</dbReference>
<feature type="transmembrane region" description="Helical" evidence="7">
    <location>
        <begin position="134"/>
        <end position="156"/>
    </location>
</feature>
<evidence type="ECO:0000256" key="6">
    <source>
        <dbReference type="SAM" id="MobiDB-lite"/>
    </source>
</evidence>
<reference evidence="8" key="1">
    <citation type="submission" date="2023-08" db="EMBL/GenBank/DDBJ databases">
        <authorList>
            <person name="Chen Y."/>
            <person name="Shah S."/>
            <person name="Dougan E. K."/>
            <person name="Thang M."/>
            <person name="Chan C."/>
        </authorList>
    </citation>
    <scope>NUCLEOTIDE SEQUENCE</scope>
</reference>
<comment type="subcellular location">
    <subcellularLocation>
        <location evidence="1">Membrane</location>
        <topology evidence="1">Multi-pass membrane protein</topology>
    </subcellularLocation>
</comment>
<sequence length="185" mass="19291">MSVSDWRVAFPVLFGDFFHNLADGMVIGTAFFACDASFAWKIVGVSILHEVPQELADIFVMINKAGFSWQKATLCNVLSGLGSLLGAVIAYSVRVGVELQGAILAVGAGVFLFVACTELGPAVSASRKNSARPVLSALVTLVIFVIAAGLIGLVLLDHEHCTQSVQAPSAETGSGETDPHAGHAH</sequence>
<dbReference type="PANTHER" id="PTHR12191:SF37">
    <property type="entry name" value="ZINC TRANSPORTER FOI"/>
    <property type="match status" value="1"/>
</dbReference>
<dbReference type="PANTHER" id="PTHR12191">
    <property type="entry name" value="SOLUTE CARRIER FAMILY 39"/>
    <property type="match status" value="1"/>
</dbReference>
<evidence type="ECO:0000256" key="2">
    <source>
        <dbReference type="ARBA" id="ARBA00006939"/>
    </source>
</evidence>
<dbReference type="InterPro" id="IPR050799">
    <property type="entry name" value="ZIP_Transporter"/>
</dbReference>
<accession>A0AA36MLC6</accession>
<comment type="similarity">
    <text evidence="2">Belongs to the ZIP transporter (TC 2.A.5) family.</text>
</comment>
<proteinExistence type="inferred from homology"/>
<dbReference type="GO" id="GO:0030003">
    <property type="term" value="P:intracellular monoatomic cation homeostasis"/>
    <property type="evidence" value="ECO:0007669"/>
    <property type="project" value="TreeGrafter"/>
</dbReference>
<comment type="caution">
    <text evidence="8">The sequence shown here is derived from an EMBL/GenBank/DDBJ whole genome shotgun (WGS) entry which is preliminary data.</text>
</comment>
<evidence type="ECO:0000256" key="1">
    <source>
        <dbReference type="ARBA" id="ARBA00004141"/>
    </source>
</evidence>
<evidence type="ECO:0000256" key="5">
    <source>
        <dbReference type="ARBA" id="ARBA00023136"/>
    </source>
</evidence>
<dbReference type="GO" id="GO:0140410">
    <property type="term" value="F:monoatomic cation:bicarbonate symporter activity"/>
    <property type="evidence" value="ECO:0007669"/>
    <property type="project" value="TreeGrafter"/>
</dbReference>
<dbReference type="AlphaFoldDB" id="A0AA36MLC6"/>
<dbReference type="InterPro" id="IPR003689">
    <property type="entry name" value="ZIP"/>
</dbReference>
<dbReference type="Proteomes" id="UP001178507">
    <property type="component" value="Unassembled WGS sequence"/>
</dbReference>
<gene>
    <name evidence="8" type="ORF">EVOR1521_LOCUS1765</name>
</gene>
<dbReference type="GO" id="GO:0071578">
    <property type="term" value="P:zinc ion import across plasma membrane"/>
    <property type="evidence" value="ECO:0007669"/>
    <property type="project" value="TreeGrafter"/>
</dbReference>
<feature type="region of interest" description="Disordered" evidence="6">
    <location>
        <begin position="166"/>
        <end position="185"/>
    </location>
</feature>
<feature type="compositionally biased region" description="Polar residues" evidence="6">
    <location>
        <begin position="166"/>
        <end position="175"/>
    </location>
</feature>
<evidence type="ECO:0000256" key="7">
    <source>
        <dbReference type="SAM" id="Phobius"/>
    </source>
</evidence>
<evidence type="ECO:0000313" key="9">
    <source>
        <dbReference type="Proteomes" id="UP001178507"/>
    </source>
</evidence>
<evidence type="ECO:0000256" key="3">
    <source>
        <dbReference type="ARBA" id="ARBA00022692"/>
    </source>
</evidence>
<evidence type="ECO:0000256" key="4">
    <source>
        <dbReference type="ARBA" id="ARBA00022989"/>
    </source>
</evidence>
<dbReference type="GO" id="GO:0005385">
    <property type="term" value="F:zinc ion transmembrane transporter activity"/>
    <property type="evidence" value="ECO:0007669"/>
    <property type="project" value="TreeGrafter"/>
</dbReference>
<name>A0AA36MLC6_9DINO</name>
<evidence type="ECO:0000313" key="8">
    <source>
        <dbReference type="EMBL" id="CAJ1371462.1"/>
    </source>
</evidence>